<protein>
    <submittedName>
        <fullName evidence="2">Uncharacterized protein</fullName>
    </submittedName>
</protein>
<keyword evidence="3" id="KW-1185">Reference proteome</keyword>
<dbReference type="EMBL" id="BGPR01000403">
    <property type="protein sequence ID" value="GBM18393.1"/>
    <property type="molecule type" value="Genomic_DNA"/>
</dbReference>
<proteinExistence type="predicted"/>
<dbReference type="AlphaFoldDB" id="A0A4Y2DNJ2"/>
<sequence length="121" mass="13570">MVPYNSNIDKHHMCLKPVYNDKPAYNDFSLVPGIYSVYFQLANNDNHSLNSPVYNDNFTSLECWYSIKPVSFPWKTTHGQECQMIGKPRGAWKLESVVPSRYGEEGVSGGGSTVLPPGEKP</sequence>
<gene>
    <name evidence="2" type="ORF">AVEN_72736_1</name>
</gene>
<organism evidence="2 3">
    <name type="scientific">Araneus ventricosus</name>
    <name type="common">Orbweaver spider</name>
    <name type="synonym">Epeira ventricosa</name>
    <dbReference type="NCBI Taxonomy" id="182803"/>
    <lineage>
        <taxon>Eukaryota</taxon>
        <taxon>Metazoa</taxon>
        <taxon>Ecdysozoa</taxon>
        <taxon>Arthropoda</taxon>
        <taxon>Chelicerata</taxon>
        <taxon>Arachnida</taxon>
        <taxon>Araneae</taxon>
        <taxon>Araneomorphae</taxon>
        <taxon>Entelegynae</taxon>
        <taxon>Araneoidea</taxon>
        <taxon>Araneidae</taxon>
        <taxon>Araneus</taxon>
    </lineage>
</organism>
<evidence type="ECO:0000256" key="1">
    <source>
        <dbReference type="SAM" id="MobiDB-lite"/>
    </source>
</evidence>
<accession>A0A4Y2DNJ2</accession>
<reference evidence="2 3" key="1">
    <citation type="journal article" date="2019" name="Sci. Rep.">
        <title>Orb-weaving spider Araneus ventricosus genome elucidates the spidroin gene catalogue.</title>
        <authorList>
            <person name="Kono N."/>
            <person name="Nakamura H."/>
            <person name="Ohtoshi R."/>
            <person name="Moran D.A.P."/>
            <person name="Shinohara A."/>
            <person name="Yoshida Y."/>
            <person name="Fujiwara M."/>
            <person name="Mori M."/>
            <person name="Tomita M."/>
            <person name="Arakawa K."/>
        </authorList>
    </citation>
    <scope>NUCLEOTIDE SEQUENCE [LARGE SCALE GENOMIC DNA]</scope>
</reference>
<feature type="region of interest" description="Disordered" evidence="1">
    <location>
        <begin position="102"/>
        <end position="121"/>
    </location>
</feature>
<comment type="caution">
    <text evidence="2">The sequence shown here is derived from an EMBL/GenBank/DDBJ whole genome shotgun (WGS) entry which is preliminary data.</text>
</comment>
<evidence type="ECO:0000313" key="3">
    <source>
        <dbReference type="Proteomes" id="UP000499080"/>
    </source>
</evidence>
<evidence type="ECO:0000313" key="2">
    <source>
        <dbReference type="EMBL" id="GBM18393.1"/>
    </source>
</evidence>
<dbReference type="Proteomes" id="UP000499080">
    <property type="component" value="Unassembled WGS sequence"/>
</dbReference>
<name>A0A4Y2DNJ2_ARAVE</name>